<reference evidence="2 3" key="1">
    <citation type="journal article" date="2014" name="Genome Announc.">
        <title>Draft Genome Sequence of Streptomyces fradiae ATCC 19609, a Strain Highly Sensitive to Antibiotics.</title>
        <authorList>
            <person name="Bekker O.B."/>
            <person name="Klimina K.M."/>
            <person name="Vatlin A.A."/>
            <person name="Zakharevich N.V."/>
            <person name="Kasianov A.S."/>
            <person name="Danilenko V.N."/>
        </authorList>
    </citation>
    <scope>NUCLEOTIDE SEQUENCE [LARGE SCALE GENOMIC DNA]</scope>
    <source>
        <strain evidence="2 3">ATCC 19609</strain>
    </source>
</reference>
<dbReference type="EMBL" id="JNAD02000001">
    <property type="protein sequence ID" value="RKM99330.1"/>
    <property type="molecule type" value="Genomic_DNA"/>
</dbReference>
<evidence type="ECO:0000313" key="2">
    <source>
        <dbReference type="EMBL" id="RKM99330.1"/>
    </source>
</evidence>
<dbReference type="RefSeq" id="WP_043463128.1">
    <property type="nucleotide sequence ID" value="NZ_CP134822.1"/>
</dbReference>
<keyword evidence="2" id="KW-0378">Hydrolase</keyword>
<dbReference type="PANTHER" id="PTHR43194:SF2">
    <property type="entry name" value="PEROXISOMAL MEMBRANE PROTEIN LPX1"/>
    <property type="match status" value="1"/>
</dbReference>
<dbReference type="AlphaFoldDB" id="A0A3R7IYL6"/>
<protein>
    <submittedName>
        <fullName evidence="2">Alpha/beta hydrolase</fullName>
    </submittedName>
</protein>
<dbReference type="SUPFAM" id="SSF53474">
    <property type="entry name" value="alpha/beta-Hydrolases"/>
    <property type="match status" value="1"/>
</dbReference>
<gene>
    <name evidence="2" type="ORF">SFRA_003855</name>
</gene>
<dbReference type="Pfam" id="PF12697">
    <property type="entry name" value="Abhydrolase_6"/>
    <property type="match status" value="1"/>
</dbReference>
<evidence type="ECO:0000313" key="3">
    <source>
        <dbReference type="Proteomes" id="UP000028058"/>
    </source>
</evidence>
<organism evidence="2 3">
    <name type="scientific">Streptomyces xinghaiensis</name>
    <dbReference type="NCBI Taxonomy" id="1038928"/>
    <lineage>
        <taxon>Bacteria</taxon>
        <taxon>Bacillati</taxon>
        <taxon>Actinomycetota</taxon>
        <taxon>Actinomycetes</taxon>
        <taxon>Kitasatosporales</taxon>
        <taxon>Streptomycetaceae</taxon>
        <taxon>Streptomyces</taxon>
    </lineage>
</organism>
<keyword evidence="3" id="KW-1185">Reference proteome</keyword>
<proteinExistence type="predicted"/>
<dbReference type="Proteomes" id="UP000028058">
    <property type="component" value="Unassembled WGS sequence"/>
</dbReference>
<name>A0A3R7IYL6_9ACTN</name>
<accession>A0A3R7IYL6</accession>
<dbReference type="InterPro" id="IPR050228">
    <property type="entry name" value="Carboxylesterase_BioH"/>
</dbReference>
<evidence type="ECO:0000259" key="1">
    <source>
        <dbReference type="Pfam" id="PF12697"/>
    </source>
</evidence>
<dbReference type="PANTHER" id="PTHR43194">
    <property type="entry name" value="HYDROLASE ALPHA/BETA FOLD FAMILY"/>
    <property type="match status" value="1"/>
</dbReference>
<dbReference type="GO" id="GO:0016787">
    <property type="term" value="F:hydrolase activity"/>
    <property type="evidence" value="ECO:0007669"/>
    <property type="project" value="UniProtKB-KW"/>
</dbReference>
<dbReference type="Gene3D" id="3.40.50.1820">
    <property type="entry name" value="alpha/beta hydrolase"/>
    <property type="match status" value="1"/>
</dbReference>
<dbReference type="InterPro" id="IPR000073">
    <property type="entry name" value="AB_hydrolase_1"/>
</dbReference>
<dbReference type="InterPro" id="IPR029058">
    <property type="entry name" value="AB_hydrolase_fold"/>
</dbReference>
<sequence>MDSIYRSTAGQEIVRRWCLDRLAAWPVPHERKTVTAKGAPTHVVLAGSGATTVVFVPGTNFNAAASLPMATALAAAGHRVLLVDVPGQPGLSSGDRGPAGGRLSWYGAWLGEVIEKLSPEPVVVMGHSFGAAIALSCDSGRIDRLVPVSPGGLTRLRLTPAVLAASTAWFLRPAPAHSARLLRTMLAPGHAPREEVVDWMTLVARHVRSSGAPGAAALPARPVPRLVVTGEHDVFLPPKRLGPAVRATLGVELGVVPGAGHLVVEERPGHLAALLDHPGRPASDAPAA</sequence>
<feature type="domain" description="AB hydrolase-1" evidence="1">
    <location>
        <begin position="53"/>
        <end position="268"/>
    </location>
</feature>
<dbReference type="OrthoDB" id="5513277at2"/>
<comment type="caution">
    <text evidence="2">The sequence shown here is derived from an EMBL/GenBank/DDBJ whole genome shotgun (WGS) entry which is preliminary data.</text>
</comment>